<organism evidence="5">
    <name type="scientific">marine metagenome</name>
    <dbReference type="NCBI Taxonomy" id="408172"/>
    <lineage>
        <taxon>unclassified sequences</taxon>
        <taxon>metagenomes</taxon>
        <taxon>ecological metagenomes</taxon>
    </lineage>
</organism>
<dbReference type="NCBIfam" id="TIGR00180">
    <property type="entry name" value="parB_part"/>
    <property type="match status" value="1"/>
</dbReference>
<gene>
    <name evidence="5" type="ORF">METZ01_LOCUS35234</name>
</gene>
<dbReference type="FunFam" id="3.90.1530.30:FF:000001">
    <property type="entry name" value="Chromosome partitioning protein ParB"/>
    <property type="match status" value="1"/>
</dbReference>
<protein>
    <recommendedName>
        <fullName evidence="4">ParB-like N-terminal domain-containing protein</fullName>
    </recommendedName>
</protein>
<keyword evidence="2" id="KW-0159">Chromosome partition</keyword>
<dbReference type="CDD" id="cd16393">
    <property type="entry name" value="SPO0J_N"/>
    <property type="match status" value="1"/>
</dbReference>
<dbReference type="PANTHER" id="PTHR33375">
    <property type="entry name" value="CHROMOSOME-PARTITIONING PROTEIN PARB-RELATED"/>
    <property type="match status" value="1"/>
</dbReference>
<name>A0A381QTE6_9ZZZZ</name>
<evidence type="ECO:0000256" key="3">
    <source>
        <dbReference type="ARBA" id="ARBA00023125"/>
    </source>
</evidence>
<dbReference type="SUPFAM" id="SSF110849">
    <property type="entry name" value="ParB/Sulfiredoxin"/>
    <property type="match status" value="1"/>
</dbReference>
<proteinExistence type="inferred from homology"/>
<dbReference type="SUPFAM" id="SSF109709">
    <property type="entry name" value="KorB DNA-binding domain-like"/>
    <property type="match status" value="1"/>
</dbReference>
<dbReference type="InterPro" id="IPR036086">
    <property type="entry name" value="ParB/Sulfiredoxin_sf"/>
</dbReference>
<dbReference type="Pfam" id="PF02195">
    <property type="entry name" value="ParB_N"/>
    <property type="match status" value="1"/>
</dbReference>
<dbReference type="GO" id="GO:0007059">
    <property type="term" value="P:chromosome segregation"/>
    <property type="evidence" value="ECO:0007669"/>
    <property type="project" value="UniProtKB-KW"/>
</dbReference>
<sequence length="296" mass="33560">MSKEKKQKKVLGRGLSALLNDSDSENISFDKPKTNFNVSEEIDIDLIEINPNQPRLNIDNSKLENLSNSIKELGIIQPITVRKISSKMYQIISGERRLRASKIAGLIKIPCYIKEIDEETDSLKMALVENVQRVDLDPIEIALTYNRLINELNITQEELSKIVGKDRTTISNFIRLLKLDPIIQSGIRDGFLSMGHGRALINLENKTDQLDIYEKIIAKKLSVRQTESLVKNIKSGNNKSTRSSDVSRIYIDATNKFETFFNSKVSIKENTSGKISLSAIFDDINKLYEILKKISN</sequence>
<feature type="domain" description="ParB-like N-terminal" evidence="4">
    <location>
        <begin position="40"/>
        <end position="131"/>
    </location>
</feature>
<keyword evidence="3" id="KW-0238">DNA-binding</keyword>
<dbReference type="FunFam" id="1.10.10.2830:FF:000001">
    <property type="entry name" value="Chromosome partitioning protein ParB"/>
    <property type="match status" value="1"/>
</dbReference>
<evidence type="ECO:0000256" key="1">
    <source>
        <dbReference type="ARBA" id="ARBA00006295"/>
    </source>
</evidence>
<comment type="similarity">
    <text evidence="1">Belongs to the ParB family.</text>
</comment>
<dbReference type="GO" id="GO:0005694">
    <property type="term" value="C:chromosome"/>
    <property type="evidence" value="ECO:0007669"/>
    <property type="project" value="TreeGrafter"/>
</dbReference>
<evidence type="ECO:0000313" key="5">
    <source>
        <dbReference type="EMBL" id="SUZ82380.1"/>
    </source>
</evidence>
<dbReference type="EMBL" id="UINC01001505">
    <property type="protein sequence ID" value="SUZ82380.1"/>
    <property type="molecule type" value="Genomic_DNA"/>
</dbReference>
<dbReference type="AlphaFoldDB" id="A0A381QTE6"/>
<dbReference type="Pfam" id="PF17762">
    <property type="entry name" value="HTH_ParB"/>
    <property type="match status" value="1"/>
</dbReference>
<dbReference type="Gene3D" id="1.10.10.2830">
    <property type="match status" value="1"/>
</dbReference>
<reference evidence="5" key="1">
    <citation type="submission" date="2018-05" db="EMBL/GenBank/DDBJ databases">
        <authorList>
            <person name="Lanie J.A."/>
            <person name="Ng W.-L."/>
            <person name="Kazmierczak K.M."/>
            <person name="Andrzejewski T.M."/>
            <person name="Davidsen T.M."/>
            <person name="Wayne K.J."/>
            <person name="Tettelin H."/>
            <person name="Glass J.I."/>
            <person name="Rusch D."/>
            <person name="Podicherti R."/>
            <person name="Tsui H.-C.T."/>
            <person name="Winkler M.E."/>
        </authorList>
    </citation>
    <scope>NUCLEOTIDE SEQUENCE</scope>
</reference>
<dbReference type="SMART" id="SM00470">
    <property type="entry name" value="ParB"/>
    <property type="match status" value="1"/>
</dbReference>
<evidence type="ECO:0000256" key="2">
    <source>
        <dbReference type="ARBA" id="ARBA00022829"/>
    </source>
</evidence>
<dbReference type="InterPro" id="IPR003115">
    <property type="entry name" value="ParB_N"/>
</dbReference>
<accession>A0A381QTE6</accession>
<dbReference type="InterPro" id="IPR004437">
    <property type="entry name" value="ParB/RepB/Spo0J"/>
</dbReference>
<dbReference type="InterPro" id="IPR041468">
    <property type="entry name" value="HTH_ParB/Spo0J"/>
</dbReference>
<dbReference type="GO" id="GO:0003677">
    <property type="term" value="F:DNA binding"/>
    <property type="evidence" value="ECO:0007669"/>
    <property type="project" value="UniProtKB-KW"/>
</dbReference>
<dbReference type="Gene3D" id="3.90.1530.30">
    <property type="match status" value="1"/>
</dbReference>
<dbReference type="PANTHER" id="PTHR33375:SF1">
    <property type="entry name" value="CHROMOSOME-PARTITIONING PROTEIN PARB-RELATED"/>
    <property type="match status" value="1"/>
</dbReference>
<dbReference type="InterPro" id="IPR050336">
    <property type="entry name" value="Chromosome_partition/occlusion"/>
</dbReference>
<evidence type="ECO:0000259" key="4">
    <source>
        <dbReference type="SMART" id="SM00470"/>
    </source>
</evidence>